<keyword evidence="1" id="KW-0378">Hydrolase</keyword>
<evidence type="ECO:0000313" key="1">
    <source>
        <dbReference type="EMBL" id="MCJ7858618.1"/>
    </source>
</evidence>
<sequence>MVQGGVDLGFIERDFEELYFDCDVEYVEENLDEPCWAVSAQEVMYSAKRQVNVLELDIAREATPSPTDEVSRHARKLSVGLGVSKGKALAYCDIGTMLSRMPALALALQGGAFSFDHLRALADSVVAVDDAHVAEVESGVVSLVTPTTPRQVVPGVVTLRRLVQQVVAEVQPSARPIDPEGQGEPPPPEAQLDFSVDTRADAATTFRVTVPTDEGIGMIRIIDAVAAARGCSRSRALVDLVHGRAGDVSVTLNCYRNLDDGRMHLESTWLHEVATERWMARVTELCVAGHSEVSGYTPSAHQRATDAGRDGTCRFPGCDSPAATAQLDHVTRWDGEDDGGGKTATWSMHSLCPGCHSLKTRGLYDVTLNPDGSDWWTSVEDGHVYVSTPTGPLADAVLDFDTRLHRKVRTLARHNEARMRWIAEIEAAAEEAQKLVPF</sequence>
<dbReference type="EMBL" id="JALIEA010000012">
    <property type="protein sequence ID" value="MCJ7858618.1"/>
    <property type="molecule type" value="Genomic_DNA"/>
</dbReference>
<name>A0A9X1WHL8_9CORY</name>
<accession>A0A9X1WHL8</accession>
<reference evidence="1" key="1">
    <citation type="submission" date="2022-04" db="EMBL/GenBank/DDBJ databases">
        <title>Corynebacterium kalidii LD5P10.</title>
        <authorList>
            <person name="Sun J.Q."/>
        </authorList>
    </citation>
    <scope>NUCLEOTIDE SEQUENCE</scope>
    <source>
        <strain evidence="1">LD5P10</strain>
    </source>
</reference>
<organism evidence="1 2">
    <name type="scientific">Corynebacterium kalidii</name>
    <dbReference type="NCBI Taxonomy" id="2931982"/>
    <lineage>
        <taxon>Bacteria</taxon>
        <taxon>Bacillati</taxon>
        <taxon>Actinomycetota</taxon>
        <taxon>Actinomycetes</taxon>
        <taxon>Mycobacteriales</taxon>
        <taxon>Corynebacteriaceae</taxon>
        <taxon>Corynebacterium</taxon>
    </lineage>
</organism>
<dbReference type="CDD" id="cd00085">
    <property type="entry name" value="HNHc"/>
    <property type="match status" value="1"/>
</dbReference>
<comment type="caution">
    <text evidence="1">The sequence shown here is derived from an EMBL/GenBank/DDBJ whole genome shotgun (WGS) entry which is preliminary data.</text>
</comment>
<keyword evidence="1" id="KW-0540">Nuclease</keyword>
<dbReference type="Proteomes" id="UP001139207">
    <property type="component" value="Unassembled WGS sequence"/>
</dbReference>
<proteinExistence type="predicted"/>
<dbReference type="AlphaFoldDB" id="A0A9X1WHL8"/>
<keyword evidence="2" id="KW-1185">Reference proteome</keyword>
<protein>
    <submittedName>
        <fullName evidence="1">HNH endonuclease</fullName>
    </submittedName>
</protein>
<gene>
    <name evidence="1" type="ORF">MUN33_07805</name>
</gene>
<keyword evidence="1" id="KW-0255">Endonuclease</keyword>
<evidence type="ECO:0000313" key="2">
    <source>
        <dbReference type="Proteomes" id="UP001139207"/>
    </source>
</evidence>
<dbReference type="InterPro" id="IPR003615">
    <property type="entry name" value="HNH_nuc"/>
</dbReference>
<dbReference type="RefSeq" id="WP_244804329.1">
    <property type="nucleotide sequence ID" value="NZ_JALIEA010000012.1"/>
</dbReference>
<dbReference type="GO" id="GO:0004519">
    <property type="term" value="F:endonuclease activity"/>
    <property type="evidence" value="ECO:0007669"/>
    <property type="project" value="UniProtKB-KW"/>
</dbReference>